<keyword evidence="3" id="KW-1185">Reference proteome</keyword>
<evidence type="ECO:0000256" key="1">
    <source>
        <dbReference type="SAM" id="MobiDB-lite"/>
    </source>
</evidence>
<comment type="caution">
    <text evidence="2">The sequence shown here is derived from an EMBL/GenBank/DDBJ whole genome shotgun (WGS) entry which is preliminary data.</text>
</comment>
<reference evidence="2" key="1">
    <citation type="submission" date="2023-05" db="EMBL/GenBank/DDBJ databases">
        <authorList>
            <person name="Stuckert A."/>
        </authorList>
    </citation>
    <scope>NUCLEOTIDE SEQUENCE</scope>
</reference>
<name>A0ABN9C031_9NEOB</name>
<dbReference type="Proteomes" id="UP001162483">
    <property type="component" value="Unassembled WGS sequence"/>
</dbReference>
<feature type="region of interest" description="Disordered" evidence="1">
    <location>
        <begin position="1"/>
        <end position="28"/>
    </location>
</feature>
<evidence type="ECO:0000313" key="3">
    <source>
        <dbReference type="Proteomes" id="UP001162483"/>
    </source>
</evidence>
<accession>A0ABN9C031</accession>
<sequence length="71" mass="7711">MKIRAAAPPTQKNEDPQAGVISSNGTPPALENATVLGKRFPCVLPFPKKCRDFFPACHRARESIQMNGLSC</sequence>
<proteinExistence type="predicted"/>
<dbReference type="EMBL" id="CATNWA010007118">
    <property type="protein sequence ID" value="CAI9553374.1"/>
    <property type="molecule type" value="Genomic_DNA"/>
</dbReference>
<protein>
    <submittedName>
        <fullName evidence="2">Uncharacterized protein</fullName>
    </submittedName>
</protein>
<evidence type="ECO:0000313" key="2">
    <source>
        <dbReference type="EMBL" id="CAI9553374.1"/>
    </source>
</evidence>
<gene>
    <name evidence="2" type="ORF">SPARVUS_LOCUS4036663</name>
</gene>
<organism evidence="2 3">
    <name type="scientific">Staurois parvus</name>
    <dbReference type="NCBI Taxonomy" id="386267"/>
    <lineage>
        <taxon>Eukaryota</taxon>
        <taxon>Metazoa</taxon>
        <taxon>Chordata</taxon>
        <taxon>Craniata</taxon>
        <taxon>Vertebrata</taxon>
        <taxon>Euteleostomi</taxon>
        <taxon>Amphibia</taxon>
        <taxon>Batrachia</taxon>
        <taxon>Anura</taxon>
        <taxon>Neobatrachia</taxon>
        <taxon>Ranoidea</taxon>
        <taxon>Ranidae</taxon>
        <taxon>Staurois</taxon>
    </lineage>
</organism>
<feature type="non-terminal residue" evidence="2">
    <location>
        <position position="71"/>
    </location>
</feature>